<reference evidence="1" key="1">
    <citation type="submission" date="2018-11" db="EMBL/GenBank/DDBJ databases">
        <authorList>
            <person name="Grassa J C."/>
        </authorList>
    </citation>
    <scope>NUCLEOTIDE SEQUENCE [LARGE SCALE GENOMIC DNA]</scope>
</reference>
<accession>A0A803P0U6</accession>
<dbReference type="AlphaFoldDB" id="A0A803P0U6"/>
<proteinExistence type="predicted"/>
<evidence type="ECO:0000313" key="1">
    <source>
        <dbReference type="EnsemblPlants" id="cds.evm.model.02.386"/>
    </source>
</evidence>
<dbReference type="Proteomes" id="UP000596661">
    <property type="component" value="Chromosome 2"/>
</dbReference>
<reference evidence="1" key="2">
    <citation type="submission" date="2021-03" db="UniProtKB">
        <authorList>
            <consortium name="EnsemblPlants"/>
        </authorList>
    </citation>
    <scope>IDENTIFICATION</scope>
</reference>
<name>A0A803P0U6_CANSA</name>
<protein>
    <submittedName>
        <fullName evidence="1">Uncharacterized protein</fullName>
    </submittedName>
</protein>
<organism evidence="1 2">
    <name type="scientific">Cannabis sativa</name>
    <name type="common">Hemp</name>
    <name type="synonym">Marijuana</name>
    <dbReference type="NCBI Taxonomy" id="3483"/>
    <lineage>
        <taxon>Eukaryota</taxon>
        <taxon>Viridiplantae</taxon>
        <taxon>Streptophyta</taxon>
        <taxon>Embryophyta</taxon>
        <taxon>Tracheophyta</taxon>
        <taxon>Spermatophyta</taxon>
        <taxon>Magnoliopsida</taxon>
        <taxon>eudicotyledons</taxon>
        <taxon>Gunneridae</taxon>
        <taxon>Pentapetalae</taxon>
        <taxon>rosids</taxon>
        <taxon>fabids</taxon>
        <taxon>Rosales</taxon>
        <taxon>Cannabaceae</taxon>
        <taxon>Cannabis</taxon>
    </lineage>
</organism>
<keyword evidence="2" id="KW-1185">Reference proteome</keyword>
<dbReference type="EMBL" id="UZAU01000103">
    <property type="status" value="NOT_ANNOTATED_CDS"/>
    <property type="molecule type" value="Genomic_DNA"/>
</dbReference>
<dbReference type="Gramene" id="evm.model.02.386">
    <property type="protein sequence ID" value="cds.evm.model.02.386"/>
    <property type="gene ID" value="evm.TU.02.386"/>
</dbReference>
<dbReference type="EnsemblPlants" id="evm.model.02.386">
    <property type="protein sequence ID" value="cds.evm.model.02.386"/>
    <property type="gene ID" value="evm.TU.02.386"/>
</dbReference>
<evidence type="ECO:0000313" key="2">
    <source>
        <dbReference type="Proteomes" id="UP000596661"/>
    </source>
</evidence>
<sequence length="210" mass="23584">MSRPRRIREVCWSRVLLKVKALTARTKENEERSVLLWQITYVKVIDKDSRHFYVTITIEVTSKKVPWGYPGGCRREILVETKSHRLSRGFSSARRMHVVFLCERSLGFPGENFSMVSLEVVKGFGAFLFEANEGVTDSASFQLFAFSPLLAFRSIIAILPALLLNKATCECKDKKATAATSKVRKVRVFVLNQGCCLSMGSGKALITQVA</sequence>